<sequence>MSQQKISRTVLPRAEQERIDDIIKTHVCHSMHLTKFEQQEAQEYQRNRTKLCRTFNWTAIDQQLGKSYATKSFAYKRFIDVILPNLLPSYPLETVIQIEKYIQEQVSSTPDLHEIVKSPKGVSDLVKKICKQTKDEFNLQGSDIYSYKKQVDNINNYIKNRINNHSISMTAIDANDLIVFQKLEEPQENKSVQEHAVTRVLAANGETNESRDEDETQIFATSPVSELTYLTEIFEFSSLFE</sequence>
<dbReference type="EMBL" id="CATOUU010000380">
    <property type="protein sequence ID" value="CAI9927532.1"/>
    <property type="molecule type" value="Genomic_DNA"/>
</dbReference>
<dbReference type="EMBL" id="CAXDID020000003">
    <property type="protein sequence ID" value="CAL5972808.1"/>
    <property type="molecule type" value="Genomic_DNA"/>
</dbReference>
<evidence type="ECO:0000313" key="3">
    <source>
        <dbReference type="Proteomes" id="UP001642409"/>
    </source>
</evidence>
<reference evidence="2 3" key="2">
    <citation type="submission" date="2024-07" db="EMBL/GenBank/DDBJ databases">
        <authorList>
            <person name="Akdeniz Z."/>
        </authorList>
    </citation>
    <scope>NUCLEOTIDE SEQUENCE [LARGE SCALE GENOMIC DNA]</scope>
</reference>
<organism evidence="1">
    <name type="scientific">Hexamita inflata</name>
    <dbReference type="NCBI Taxonomy" id="28002"/>
    <lineage>
        <taxon>Eukaryota</taxon>
        <taxon>Metamonada</taxon>
        <taxon>Diplomonadida</taxon>
        <taxon>Hexamitidae</taxon>
        <taxon>Hexamitinae</taxon>
        <taxon>Hexamita</taxon>
    </lineage>
</organism>
<proteinExistence type="predicted"/>
<protein>
    <submittedName>
        <fullName evidence="2">Hypothetical_protein</fullName>
    </submittedName>
</protein>
<keyword evidence="3" id="KW-1185">Reference proteome</keyword>
<evidence type="ECO:0000313" key="1">
    <source>
        <dbReference type="EMBL" id="CAI9927532.1"/>
    </source>
</evidence>
<reference evidence="1" key="1">
    <citation type="submission" date="2023-06" db="EMBL/GenBank/DDBJ databases">
        <authorList>
            <person name="Kurt Z."/>
        </authorList>
    </citation>
    <scope>NUCLEOTIDE SEQUENCE</scope>
</reference>
<evidence type="ECO:0000313" key="2">
    <source>
        <dbReference type="EMBL" id="CAL5972808.1"/>
    </source>
</evidence>
<comment type="caution">
    <text evidence="1">The sequence shown here is derived from an EMBL/GenBank/DDBJ whole genome shotgun (WGS) entry which is preliminary data.</text>
</comment>
<name>A0AA86NVU1_9EUKA</name>
<gene>
    <name evidence="1" type="ORF">HINF_LOCUS15177</name>
    <name evidence="2" type="ORF">HINF_LOCUS2090</name>
</gene>
<dbReference type="AlphaFoldDB" id="A0AA86NVU1"/>
<accession>A0AA86NVU1</accession>
<dbReference type="Proteomes" id="UP001642409">
    <property type="component" value="Unassembled WGS sequence"/>
</dbReference>